<evidence type="ECO:0000256" key="3">
    <source>
        <dbReference type="ARBA" id="ARBA00022840"/>
    </source>
</evidence>
<gene>
    <name evidence="7" type="ORF">JF886_09645</name>
</gene>
<proteinExistence type="predicted"/>
<organism evidence="7 8">
    <name type="scientific">Candidatus Aeolococcus gillhamiae</name>
    <dbReference type="NCBI Taxonomy" id="3127015"/>
    <lineage>
        <taxon>Bacteria</taxon>
        <taxon>Bacillati</taxon>
        <taxon>Candidatus Dormiibacterota</taxon>
        <taxon>Candidatus Dormibacteria</taxon>
        <taxon>Candidatus Aeolococcales</taxon>
        <taxon>Candidatus Aeolococcaceae</taxon>
        <taxon>Candidatus Aeolococcus</taxon>
    </lineage>
</organism>
<dbReference type="InterPro" id="IPR045864">
    <property type="entry name" value="aa-tRNA-synth_II/BPL/LPL"/>
</dbReference>
<dbReference type="NCBIfam" id="TIGR00121">
    <property type="entry name" value="birA_ligase"/>
    <property type="match status" value="1"/>
</dbReference>
<keyword evidence="4" id="KW-0092">Biotin</keyword>
<dbReference type="Gene3D" id="2.30.30.100">
    <property type="match status" value="1"/>
</dbReference>
<dbReference type="Proteomes" id="UP000606991">
    <property type="component" value="Unassembled WGS sequence"/>
</dbReference>
<reference evidence="7 8" key="1">
    <citation type="submission" date="2020-10" db="EMBL/GenBank/DDBJ databases">
        <title>Ca. Dormibacterota MAGs.</title>
        <authorList>
            <person name="Montgomery K."/>
        </authorList>
    </citation>
    <scope>NUCLEOTIDE SEQUENCE [LARGE SCALE GENOMIC DNA]</scope>
    <source>
        <strain evidence="7">SC8812_S17_18</strain>
    </source>
</reference>
<feature type="domain" description="BPL/LPL catalytic" evidence="6">
    <location>
        <begin position="2"/>
        <end position="188"/>
    </location>
</feature>
<dbReference type="AlphaFoldDB" id="A0A934JSX7"/>
<dbReference type="EC" id="6.3.4.15" evidence="5"/>
<dbReference type="PANTHER" id="PTHR12835">
    <property type="entry name" value="BIOTIN PROTEIN LIGASE"/>
    <property type="match status" value="1"/>
</dbReference>
<dbReference type="GO" id="GO:0005737">
    <property type="term" value="C:cytoplasm"/>
    <property type="evidence" value="ECO:0007669"/>
    <property type="project" value="TreeGrafter"/>
</dbReference>
<dbReference type="SUPFAM" id="SSF55681">
    <property type="entry name" value="Class II aaRS and biotin synthetases"/>
    <property type="match status" value="1"/>
</dbReference>
<dbReference type="InterPro" id="IPR003142">
    <property type="entry name" value="BPL_C"/>
</dbReference>
<dbReference type="SUPFAM" id="SSF50037">
    <property type="entry name" value="C-terminal domain of transcriptional repressors"/>
    <property type="match status" value="1"/>
</dbReference>
<dbReference type="PANTHER" id="PTHR12835:SF5">
    <property type="entry name" value="BIOTIN--PROTEIN LIGASE"/>
    <property type="match status" value="1"/>
</dbReference>
<dbReference type="InterPro" id="IPR008988">
    <property type="entry name" value="Transcriptional_repressor_C"/>
</dbReference>
<keyword evidence="3" id="KW-0067">ATP-binding</keyword>
<protein>
    <recommendedName>
        <fullName evidence="5">biotin--[biotin carboxyl-carrier protein] ligase</fullName>
        <ecNumber evidence="5">6.3.4.15</ecNumber>
    </recommendedName>
</protein>
<name>A0A934JSX7_9BACT</name>
<dbReference type="PROSITE" id="PS51733">
    <property type="entry name" value="BPL_LPL_CATALYTIC"/>
    <property type="match status" value="1"/>
</dbReference>
<evidence type="ECO:0000313" key="8">
    <source>
        <dbReference type="Proteomes" id="UP000606991"/>
    </source>
</evidence>
<dbReference type="GO" id="GO:0004077">
    <property type="term" value="F:biotin--[biotin carboxyl-carrier protein] ligase activity"/>
    <property type="evidence" value="ECO:0007669"/>
    <property type="project" value="UniProtKB-EC"/>
</dbReference>
<dbReference type="EMBL" id="JAEKNS010000100">
    <property type="protein sequence ID" value="MBJ7595106.1"/>
    <property type="molecule type" value="Genomic_DNA"/>
</dbReference>
<evidence type="ECO:0000256" key="2">
    <source>
        <dbReference type="ARBA" id="ARBA00022741"/>
    </source>
</evidence>
<keyword evidence="2" id="KW-0547">Nucleotide-binding</keyword>
<evidence type="ECO:0000256" key="1">
    <source>
        <dbReference type="ARBA" id="ARBA00022598"/>
    </source>
</evidence>
<evidence type="ECO:0000259" key="6">
    <source>
        <dbReference type="PROSITE" id="PS51733"/>
    </source>
</evidence>
<dbReference type="Pfam" id="PF02237">
    <property type="entry name" value="BPL_C"/>
    <property type="match status" value="1"/>
</dbReference>
<sequence length="257" mass="26015">MAALEGSGRKAFPGFRLRALAATTSTQDVVRAAIRAGAAPGFCCTAAFQSSGRGRQQRLWTAPPGSALLASVFVRVRHPRLGGVSIAAGLALRAAIESTSGWASRLKWPNDLLVGDRKLAGVLCEVEPAVAADGTAVVIGMGVNLTVPSFPVGVAGISLNELVDTPPSPYALLAATVGELAQRLGTLESTGMNGLRGEWMAHAAGIGSVVTATSAAGLVSGVAEGIDDDGALLLRGDAGQVRVLAGDVHIVAGDWES</sequence>
<dbReference type="RefSeq" id="WP_337311898.1">
    <property type="nucleotide sequence ID" value="NZ_JAEKNS010000100.1"/>
</dbReference>
<evidence type="ECO:0000313" key="7">
    <source>
        <dbReference type="EMBL" id="MBJ7595106.1"/>
    </source>
</evidence>
<dbReference type="Pfam" id="PF03099">
    <property type="entry name" value="BPL_LplA_LipB"/>
    <property type="match status" value="1"/>
</dbReference>
<dbReference type="GO" id="GO:0005524">
    <property type="term" value="F:ATP binding"/>
    <property type="evidence" value="ECO:0007669"/>
    <property type="project" value="UniProtKB-KW"/>
</dbReference>
<evidence type="ECO:0000256" key="5">
    <source>
        <dbReference type="ARBA" id="ARBA00024227"/>
    </source>
</evidence>
<keyword evidence="1 7" id="KW-0436">Ligase</keyword>
<dbReference type="CDD" id="cd16442">
    <property type="entry name" value="BPL"/>
    <property type="match status" value="1"/>
</dbReference>
<dbReference type="InterPro" id="IPR004408">
    <property type="entry name" value="Biotin_CoA_COase_ligase"/>
</dbReference>
<dbReference type="InterPro" id="IPR004143">
    <property type="entry name" value="BPL_LPL_catalytic"/>
</dbReference>
<accession>A0A934JSX7</accession>
<comment type="caution">
    <text evidence="7">The sequence shown here is derived from an EMBL/GenBank/DDBJ whole genome shotgun (WGS) entry which is preliminary data.</text>
</comment>
<dbReference type="Gene3D" id="3.30.930.10">
    <property type="entry name" value="Bira Bifunctional Protein, Domain 2"/>
    <property type="match status" value="1"/>
</dbReference>
<evidence type="ECO:0000256" key="4">
    <source>
        <dbReference type="ARBA" id="ARBA00023267"/>
    </source>
</evidence>